<proteinExistence type="predicted"/>
<evidence type="ECO:0000313" key="2">
    <source>
        <dbReference type="Proteomes" id="UP000232003"/>
    </source>
</evidence>
<gene>
    <name evidence="1" type="ORF">COO91_01800</name>
</gene>
<evidence type="ECO:0000313" key="1">
    <source>
        <dbReference type="EMBL" id="AUB35907.1"/>
    </source>
</evidence>
<protein>
    <submittedName>
        <fullName evidence="1">Uncharacterized protein</fullName>
    </submittedName>
</protein>
<sequence>MLAKQHLLRCLWQPQDLCFQQEVEEEFRSKASTALPSKVFKSI</sequence>
<organism evidence="1 2">
    <name type="scientific">Nostoc flagelliforme CCNUN1</name>
    <dbReference type="NCBI Taxonomy" id="2038116"/>
    <lineage>
        <taxon>Bacteria</taxon>
        <taxon>Bacillati</taxon>
        <taxon>Cyanobacteriota</taxon>
        <taxon>Cyanophyceae</taxon>
        <taxon>Nostocales</taxon>
        <taxon>Nostocaceae</taxon>
        <taxon>Nostoc</taxon>
    </lineage>
</organism>
<dbReference type="Proteomes" id="UP000232003">
    <property type="component" value="Chromosome"/>
</dbReference>
<keyword evidence="2" id="KW-1185">Reference proteome</keyword>
<reference evidence="1 2" key="1">
    <citation type="submission" date="2017-11" db="EMBL/GenBank/DDBJ databases">
        <title>Complete genome of a free-living desiccation-tolerant cyanobacterium and its photosynthetic adaptation to extreme terrestrial habitat.</title>
        <authorList>
            <person name="Shang J."/>
        </authorList>
    </citation>
    <scope>NUCLEOTIDE SEQUENCE [LARGE SCALE GENOMIC DNA]</scope>
    <source>
        <strain evidence="1 2">CCNUN1</strain>
    </source>
</reference>
<name>A0A2K8SKG5_9NOSO</name>
<dbReference type="KEGG" id="nfl:COO91_01800"/>
<accession>A0A2K8SKG5</accession>
<dbReference type="AlphaFoldDB" id="A0A2K8SKG5"/>
<dbReference type="EMBL" id="CP024785">
    <property type="protein sequence ID" value="AUB35907.1"/>
    <property type="molecule type" value="Genomic_DNA"/>
</dbReference>